<feature type="region of interest" description="Disordered" evidence="6">
    <location>
        <begin position="95"/>
        <end position="119"/>
    </location>
</feature>
<evidence type="ECO:0000256" key="7">
    <source>
        <dbReference type="SAM" id="Phobius"/>
    </source>
</evidence>
<sequence length="835" mass="92756">MKKNISINISGIIFHIEEDGYLNLKTYLESINRYFSTYDDSSEIISDIESRIAEIFLSKLSDGKQVITLEDVSGLIQTMGTIADFDAVEYGDEEATDKQEAAEETESASKTGSKEKTDDFGKKTLYRDDRRKVLGGVAAGIAYYFSIDPLWIRLVMLAMLLNVFILGFSGAVFLAYIVLWMVIPVSTDLGDQESVKKMFRDPENQVLGGIASGIAAYFGIDVTVVRLLFVVSIFLGGSGLVLYIILWMITPVAKTITEKMQMQGEPVTLSNIQQSVTRGLKTKEGEESTVAKILLFPFRVIAEVFRMLGKLIGPISKLLVDIVRIAVGILVTLVGMVTIIALFATIGIALGLISSQVEFLSLGAIPVEIIPQSFSLWAFVSMFILAIVPVLMITLLGISLIVKRLVISSAIGWSALGVWFIGLIVAIVTVPNVIASFHSEGQYKETREYKLTDDEPLILKLGLDDMKEMKKPDLVLRGGEDSLVQLIVIKESRGSSRSNAIENAQMVAYEVSQFGNNLIFDANFQFKEGAKFRGQAVDLILYIPEGKAFVMERYMREILPFRLGRSDYNRYHIDDDTQWMFTDEGLTCITCEKEKVEEEEMDESDSSEERLESVTPIGEDEESLVFDLKDFNEIEIDGIYRVFIEENDTYKVVIKGSDQLKKQVQVKQFDQVLEVGLDNKDWSLMQDLKDDDRLELYITMPNINRLEVGGLCKVQVDNFELNEFEVDVSGASSCDLRVQVKELEADMSGAAVLELSGTADYLGVDLSGASNLRAYNFRAKEVNIEAGGASSAKVYARESIEASASGISNIRYKGSPESIDIHESGVSKIRDADDD</sequence>
<protein>
    <submittedName>
        <fullName evidence="12">Phage shock protein C (PspC) family protein</fullName>
    </submittedName>
</protein>
<evidence type="ECO:0000259" key="9">
    <source>
        <dbReference type="Pfam" id="PF10988"/>
    </source>
</evidence>
<keyword evidence="3 7" id="KW-0812">Transmembrane</keyword>
<feature type="transmembrane region" description="Helical" evidence="7">
    <location>
        <begin position="158"/>
        <end position="183"/>
    </location>
</feature>
<evidence type="ECO:0000313" key="13">
    <source>
        <dbReference type="Proteomes" id="UP000184474"/>
    </source>
</evidence>
<feature type="transmembrane region" description="Helical" evidence="7">
    <location>
        <begin position="226"/>
        <end position="250"/>
    </location>
</feature>
<evidence type="ECO:0000256" key="5">
    <source>
        <dbReference type="ARBA" id="ARBA00023136"/>
    </source>
</evidence>
<dbReference type="GO" id="GO:0005886">
    <property type="term" value="C:plasma membrane"/>
    <property type="evidence" value="ECO:0007669"/>
    <property type="project" value="UniProtKB-SubCell"/>
</dbReference>
<dbReference type="PANTHER" id="PTHR33885">
    <property type="entry name" value="PHAGE SHOCK PROTEIN C"/>
    <property type="match status" value="1"/>
</dbReference>
<dbReference type="InterPro" id="IPR054321">
    <property type="entry name" value="PspC-rel_TM"/>
</dbReference>
<dbReference type="Pfam" id="PF22571">
    <property type="entry name" value="LiaI-LiaF-TM_PspC"/>
    <property type="match status" value="1"/>
</dbReference>
<dbReference type="RefSeq" id="WP_170863700.1">
    <property type="nucleotide sequence ID" value="NZ_FRAA01000001.1"/>
</dbReference>
<dbReference type="InterPro" id="IPR007168">
    <property type="entry name" value="Phageshock_PspC_N"/>
</dbReference>
<feature type="domain" description="PspC-related ToastRack" evidence="11">
    <location>
        <begin position="474"/>
        <end position="593"/>
    </location>
</feature>
<feature type="transmembrane region" description="Helical" evidence="7">
    <location>
        <begin position="374"/>
        <end position="398"/>
    </location>
</feature>
<evidence type="ECO:0000256" key="4">
    <source>
        <dbReference type="ARBA" id="ARBA00022989"/>
    </source>
</evidence>
<dbReference type="Pfam" id="PF22744">
    <property type="entry name" value="Toast-rack_PspC-Cterm"/>
    <property type="match status" value="1"/>
</dbReference>
<feature type="domain" description="PspC-related transmembrane region" evidence="10">
    <location>
        <begin position="293"/>
        <end position="437"/>
    </location>
</feature>
<dbReference type="Gene3D" id="2.160.20.120">
    <property type="match status" value="1"/>
</dbReference>
<feature type="domain" description="Phage shock protein PspC N-terminal" evidence="8">
    <location>
        <begin position="123"/>
        <end position="185"/>
    </location>
</feature>
<evidence type="ECO:0000259" key="8">
    <source>
        <dbReference type="Pfam" id="PF04024"/>
    </source>
</evidence>
<proteinExistence type="predicted"/>
<dbReference type="Pfam" id="PF04024">
    <property type="entry name" value="PspC"/>
    <property type="match status" value="2"/>
</dbReference>
<evidence type="ECO:0000256" key="1">
    <source>
        <dbReference type="ARBA" id="ARBA00004162"/>
    </source>
</evidence>
<feature type="transmembrane region" description="Helical" evidence="7">
    <location>
        <begin position="133"/>
        <end position="152"/>
    </location>
</feature>
<dbReference type="STRING" id="156994.SAMN04488028_101186"/>
<comment type="subcellular location">
    <subcellularLocation>
        <location evidence="1">Cell membrane</location>
        <topology evidence="1">Single-pass membrane protein</topology>
    </subcellularLocation>
</comment>
<dbReference type="Pfam" id="PF10988">
    <property type="entry name" value="DUF2807"/>
    <property type="match status" value="1"/>
</dbReference>
<accession>A0A1M6JGR9</accession>
<gene>
    <name evidence="12" type="ORF">SAMN04488028_101186</name>
</gene>
<feature type="domain" description="Phage shock protein PspC N-terminal" evidence="8">
    <location>
        <begin position="196"/>
        <end position="252"/>
    </location>
</feature>
<feature type="transmembrane region" description="Helical" evidence="7">
    <location>
        <begin position="204"/>
        <end position="220"/>
    </location>
</feature>
<evidence type="ECO:0000256" key="6">
    <source>
        <dbReference type="SAM" id="MobiDB-lite"/>
    </source>
</evidence>
<evidence type="ECO:0000313" key="12">
    <source>
        <dbReference type="EMBL" id="SHJ45845.1"/>
    </source>
</evidence>
<keyword evidence="4 7" id="KW-1133">Transmembrane helix</keyword>
<dbReference type="EMBL" id="FRAA01000001">
    <property type="protein sequence ID" value="SHJ45845.1"/>
    <property type="molecule type" value="Genomic_DNA"/>
</dbReference>
<keyword evidence="13" id="KW-1185">Reference proteome</keyword>
<feature type="transmembrane region" description="Helical" evidence="7">
    <location>
        <begin position="325"/>
        <end position="354"/>
    </location>
</feature>
<feature type="transmembrane region" description="Helical" evidence="7">
    <location>
        <begin position="410"/>
        <end position="430"/>
    </location>
</feature>
<keyword evidence="5 7" id="KW-0472">Membrane</keyword>
<evidence type="ECO:0000256" key="2">
    <source>
        <dbReference type="ARBA" id="ARBA00022475"/>
    </source>
</evidence>
<evidence type="ECO:0000259" key="10">
    <source>
        <dbReference type="Pfam" id="PF22571"/>
    </source>
</evidence>
<dbReference type="InterPro" id="IPR054319">
    <property type="entry name" value="PspC-rel_ToastRack"/>
</dbReference>
<dbReference type="AlphaFoldDB" id="A0A1M6JGR9"/>
<dbReference type="PANTHER" id="PTHR33885:SF3">
    <property type="entry name" value="PHAGE SHOCK PROTEIN C"/>
    <property type="match status" value="1"/>
</dbReference>
<evidence type="ECO:0000259" key="11">
    <source>
        <dbReference type="Pfam" id="PF22744"/>
    </source>
</evidence>
<feature type="domain" description="Putative auto-transporter adhesin head GIN" evidence="9">
    <location>
        <begin position="630"/>
        <end position="816"/>
    </location>
</feature>
<keyword evidence="2" id="KW-1003">Cell membrane</keyword>
<reference evidence="13" key="1">
    <citation type="submission" date="2016-11" db="EMBL/GenBank/DDBJ databases">
        <authorList>
            <person name="Varghese N."/>
            <person name="Submissions S."/>
        </authorList>
    </citation>
    <scope>NUCLEOTIDE SEQUENCE [LARGE SCALE GENOMIC DNA]</scope>
    <source>
        <strain evidence="13">DSM 26134</strain>
    </source>
</reference>
<dbReference type="InterPro" id="IPR021255">
    <property type="entry name" value="DUF2807"/>
</dbReference>
<organism evidence="12 13">
    <name type="scientific">Reichenbachiella agariperforans</name>
    <dbReference type="NCBI Taxonomy" id="156994"/>
    <lineage>
        <taxon>Bacteria</taxon>
        <taxon>Pseudomonadati</taxon>
        <taxon>Bacteroidota</taxon>
        <taxon>Cytophagia</taxon>
        <taxon>Cytophagales</taxon>
        <taxon>Reichenbachiellaceae</taxon>
        <taxon>Reichenbachiella</taxon>
    </lineage>
</organism>
<name>A0A1M6JGR9_REIAG</name>
<evidence type="ECO:0000256" key="3">
    <source>
        <dbReference type="ARBA" id="ARBA00022692"/>
    </source>
</evidence>
<dbReference type="Proteomes" id="UP000184474">
    <property type="component" value="Unassembled WGS sequence"/>
</dbReference>
<dbReference type="InterPro" id="IPR052027">
    <property type="entry name" value="PspC"/>
</dbReference>